<evidence type="ECO:0000313" key="8">
    <source>
        <dbReference type="EMBL" id="OHB09703.1"/>
    </source>
</evidence>
<evidence type="ECO:0000256" key="4">
    <source>
        <dbReference type="ARBA" id="ARBA00035206"/>
    </source>
</evidence>
<comment type="similarity">
    <text evidence="1 5 6">Belongs to the universal ribosomal protein uL24 family.</text>
</comment>
<dbReference type="GO" id="GO:0019843">
    <property type="term" value="F:rRNA binding"/>
    <property type="evidence" value="ECO:0007669"/>
    <property type="project" value="UniProtKB-UniRule"/>
</dbReference>
<dbReference type="STRING" id="1802772.A3H60_02315"/>
<evidence type="ECO:0000313" key="9">
    <source>
        <dbReference type="Proteomes" id="UP000177202"/>
    </source>
</evidence>
<dbReference type="CDD" id="cd06089">
    <property type="entry name" value="KOW_RPL26"/>
    <property type="match status" value="1"/>
</dbReference>
<dbReference type="SUPFAM" id="SSF50104">
    <property type="entry name" value="Translation proteins SH3-like domain"/>
    <property type="match status" value="1"/>
</dbReference>
<dbReference type="InterPro" id="IPR003256">
    <property type="entry name" value="Ribosomal_uL24"/>
</dbReference>
<keyword evidence="5" id="KW-0694">RNA-binding</keyword>
<reference evidence="8 9" key="1">
    <citation type="journal article" date="2016" name="Nat. Commun.">
        <title>Thousands of microbial genomes shed light on interconnected biogeochemical processes in an aquifer system.</title>
        <authorList>
            <person name="Anantharaman K."/>
            <person name="Brown C.T."/>
            <person name="Hug L.A."/>
            <person name="Sharon I."/>
            <person name="Castelle C.J."/>
            <person name="Probst A.J."/>
            <person name="Thomas B.C."/>
            <person name="Singh A."/>
            <person name="Wilkins M.J."/>
            <person name="Karaoz U."/>
            <person name="Brodie E.L."/>
            <person name="Williams K.H."/>
            <person name="Hubbard S.S."/>
            <person name="Banfield J.F."/>
        </authorList>
    </citation>
    <scope>NUCLEOTIDE SEQUENCE [LARGE SCALE GENOMIC DNA]</scope>
</reference>
<evidence type="ECO:0000256" key="3">
    <source>
        <dbReference type="ARBA" id="ARBA00023274"/>
    </source>
</evidence>
<dbReference type="InterPro" id="IPR005825">
    <property type="entry name" value="Ribosomal_uL24_CS"/>
</dbReference>
<dbReference type="InterPro" id="IPR041988">
    <property type="entry name" value="Ribosomal_uL24_KOW"/>
</dbReference>
<comment type="function">
    <text evidence="5">One of two assembly initiator proteins, it binds directly to the 5'-end of the 23S rRNA, where it nucleates assembly of the 50S subunit.</text>
</comment>
<name>A0A1G2UJU6_9BACT</name>
<dbReference type="Gene3D" id="2.30.30.30">
    <property type="match status" value="1"/>
</dbReference>
<dbReference type="GO" id="GO:1990904">
    <property type="term" value="C:ribonucleoprotein complex"/>
    <property type="evidence" value="ECO:0007669"/>
    <property type="project" value="UniProtKB-KW"/>
</dbReference>
<dbReference type="InterPro" id="IPR057264">
    <property type="entry name" value="Ribosomal_uL24_C"/>
</dbReference>
<protein>
    <recommendedName>
        <fullName evidence="4 5">Large ribosomal subunit protein uL24</fullName>
    </recommendedName>
</protein>
<dbReference type="HAMAP" id="MF_01326_B">
    <property type="entry name" value="Ribosomal_uL24_B"/>
    <property type="match status" value="1"/>
</dbReference>
<comment type="function">
    <text evidence="5">One of the proteins that surrounds the polypeptide exit tunnel on the outside of the subunit.</text>
</comment>
<dbReference type="GO" id="GO:0003735">
    <property type="term" value="F:structural constituent of ribosome"/>
    <property type="evidence" value="ECO:0007669"/>
    <property type="project" value="InterPro"/>
</dbReference>
<evidence type="ECO:0000259" key="7">
    <source>
        <dbReference type="SMART" id="SM00739"/>
    </source>
</evidence>
<proteinExistence type="inferred from homology"/>
<accession>A0A1G2UJU6</accession>
<keyword evidence="5" id="KW-0699">rRNA-binding</keyword>
<feature type="domain" description="KOW" evidence="7">
    <location>
        <begin position="2"/>
        <end position="29"/>
    </location>
</feature>
<comment type="subunit">
    <text evidence="5">Part of the 50S ribosomal subunit.</text>
</comment>
<dbReference type="InterPro" id="IPR014722">
    <property type="entry name" value="Rib_uL2_dom2"/>
</dbReference>
<evidence type="ECO:0000256" key="1">
    <source>
        <dbReference type="ARBA" id="ARBA00010618"/>
    </source>
</evidence>
<dbReference type="PANTHER" id="PTHR12903">
    <property type="entry name" value="MITOCHONDRIAL RIBOSOMAL PROTEIN L24"/>
    <property type="match status" value="1"/>
</dbReference>
<keyword evidence="2 5" id="KW-0689">Ribosomal protein</keyword>
<sequence length="74" mass="8151">MHVKKGDNVIVLAGKDKGKVGKILRAFPREDQVLVEGVNTKKVHQRPKKSGTKGSIIEKNFPIHVSNVKLHGKS</sequence>
<dbReference type="EMBL" id="MHWP01000028">
    <property type="protein sequence ID" value="OHB09703.1"/>
    <property type="molecule type" value="Genomic_DNA"/>
</dbReference>
<evidence type="ECO:0000256" key="5">
    <source>
        <dbReference type="HAMAP-Rule" id="MF_01326"/>
    </source>
</evidence>
<dbReference type="GO" id="GO:0006412">
    <property type="term" value="P:translation"/>
    <property type="evidence" value="ECO:0007669"/>
    <property type="project" value="UniProtKB-UniRule"/>
</dbReference>
<gene>
    <name evidence="5" type="primary">rplX</name>
    <name evidence="8" type="ORF">A3H60_02315</name>
</gene>
<evidence type="ECO:0000256" key="2">
    <source>
        <dbReference type="ARBA" id="ARBA00022980"/>
    </source>
</evidence>
<comment type="caution">
    <text evidence="8">The sequence shown here is derived from an EMBL/GenBank/DDBJ whole genome shotgun (WGS) entry which is preliminary data.</text>
</comment>
<dbReference type="GO" id="GO:0005840">
    <property type="term" value="C:ribosome"/>
    <property type="evidence" value="ECO:0007669"/>
    <property type="project" value="UniProtKB-KW"/>
</dbReference>
<dbReference type="AlphaFoldDB" id="A0A1G2UJU6"/>
<dbReference type="SMART" id="SM00739">
    <property type="entry name" value="KOW"/>
    <property type="match status" value="1"/>
</dbReference>
<dbReference type="Pfam" id="PF00467">
    <property type="entry name" value="KOW"/>
    <property type="match status" value="1"/>
</dbReference>
<dbReference type="PROSITE" id="PS01108">
    <property type="entry name" value="RIBOSOMAL_L24"/>
    <property type="match status" value="1"/>
</dbReference>
<dbReference type="NCBIfam" id="TIGR01079">
    <property type="entry name" value="rplX_bact"/>
    <property type="match status" value="1"/>
</dbReference>
<evidence type="ECO:0000256" key="6">
    <source>
        <dbReference type="RuleBase" id="RU003477"/>
    </source>
</evidence>
<dbReference type="Proteomes" id="UP000177202">
    <property type="component" value="Unassembled WGS sequence"/>
</dbReference>
<dbReference type="InterPro" id="IPR008991">
    <property type="entry name" value="Translation_prot_SH3-like_sf"/>
</dbReference>
<organism evidence="8 9">
    <name type="scientific">Candidatus Zambryskibacteria bacterium RIFCSPLOWO2_02_FULL_44_12b</name>
    <dbReference type="NCBI Taxonomy" id="1802772"/>
    <lineage>
        <taxon>Bacteria</taxon>
        <taxon>Candidatus Zambryskiibacteriota</taxon>
    </lineage>
</organism>
<dbReference type="Pfam" id="PF17136">
    <property type="entry name" value="ribosomal_L24"/>
    <property type="match status" value="1"/>
</dbReference>
<dbReference type="InterPro" id="IPR005824">
    <property type="entry name" value="KOW"/>
</dbReference>
<keyword evidence="3 5" id="KW-0687">Ribonucleoprotein</keyword>